<keyword evidence="3" id="KW-1185">Reference proteome</keyword>
<comment type="caution">
    <text evidence="2">The sequence shown here is derived from an EMBL/GenBank/DDBJ whole genome shotgun (WGS) entry which is preliminary data.</text>
</comment>
<protein>
    <submittedName>
        <fullName evidence="2">Uncharacterized protein</fullName>
    </submittedName>
</protein>
<feature type="signal peptide" evidence="1">
    <location>
        <begin position="1"/>
        <end position="23"/>
    </location>
</feature>
<sequence>MKLKLLAVAVFTSLINMSNTAYASPIWVDLGTSKDGGKVFIDDRSIVKSSTLVKFDMRLVDDREIISSRVIAECNTLAFQYQKKAINNIPSPPPDGIEFPVQEAGDNSVLGTAIYYACAAYRP</sequence>
<dbReference type="AlphaFoldDB" id="A0A0D8ZYL7"/>
<dbReference type="STRING" id="1618023.UH38_07685"/>
<gene>
    <name evidence="2" type="ORF">UH38_07685</name>
</gene>
<dbReference type="EMBL" id="JYON01000006">
    <property type="protein sequence ID" value="KJH72296.1"/>
    <property type="molecule type" value="Genomic_DNA"/>
</dbReference>
<evidence type="ECO:0000313" key="2">
    <source>
        <dbReference type="EMBL" id="KJH72296.1"/>
    </source>
</evidence>
<evidence type="ECO:0000313" key="3">
    <source>
        <dbReference type="Proteomes" id="UP000032452"/>
    </source>
</evidence>
<organism evidence="2 3">
    <name type="scientific">Aliterella atlantica CENA595</name>
    <dbReference type="NCBI Taxonomy" id="1618023"/>
    <lineage>
        <taxon>Bacteria</taxon>
        <taxon>Bacillati</taxon>
        <taxon>Cyanobacteriota</taxon>
        <taxon>Cyanophyceae</taxon>
        <taxon>Chroococcidiopsidales</taxon>
        <taxon>Aliterellaceae</taxon>
        <taxon>Aliterella</taxon>
    </lineage>
</organism>
<evidence type="ECO:0000256" key="1">
    <source>
        <dbReference type="SAM" id="SignalP"/>
    </source>
</evidence>
<proteinExistence type="predicted"/>
<keyword evidence="1" id="KW-0732">Signal</keyword>
<accession>A0A0D8ZYL7</accession>
<feature type="chain" id="PRO_5002337696" evidence="1">
    <location>
        <begin position="24"/>
        <end position="123"/>
    </location>
</feature>
<reference evidence="2 3" key="1">
    <citation type="submission" date="2015-02" db="EMBL/GenBank/DDBJ databases">
        <title>Draft genome of a novel marine cyanobacterium (Chroococcales) isolated from South Atlantic Ocean.</title>
        <authorList>
            <person name="Rigonato J."/>
            <person name="Alvarenga D.O."/>
            <person name="Branco L.H."/>
            <person name="Varani A.M."/>
            <person name="Brandini F.P."/>
            <person name="Fiore M.F."/>
        </authorList>
    </citation>
    <scope>NUCLEOTIDE SEQUENCE [LARGE SCALE GENOMIC DNA]</scope>
    <source>
        <strain evidence="2 3">CENA595</strain>
    </source>
</reference>
<dbReference type="RefSeq" id="WP_045054058.1">
    <property type="nucleotide sequence ID" value="NZ_CAWMDP010000038.1"/>
</dbReference>
<name>A0A0D8ZYL7_9CYAN</name>
<dbReference type="Proteomes" id="UP000032452">
    <property type="component" value="Unassembled WGS sequence"/>
</dbReference>